<evidence type="ECO:0000313" key="1">
    <source>
        <dbReference type="EMBL" id="KKK79444.1"/>
    </source>
</evidence>
<comment type="caution">
    <text evidence="1">The sequence shown here is derived from an EMBL/GenBank/DDBJ whole genome shotgun (WGS) entry which is preliminary data.</text>
</comment>
<name>A0A0F9ALV8_9ZZZZ</name>
<reference evidence="1" key="1">
    <citation type="journal article" date="2015" name="Nature">
        <title>Complex archaea that bridge the gap between prokaryotes and eukaryotes.</title>
        <authorList>
            <person name="Spang A."/>
            <person name="Saw J.H."/>
            <person name="Jorgensen S.L."/>
            <person name="Zaremba-Niedzwiedzka K."/>
            <person name="Martijn J."/>
            <person name="Lind A.E."/>
            <person name="van Eijk R."/>
            <person name="Schleper C."/>
            <person name="Guy L."/>
            <person name="Ettema T.J."/>
        </authorList>
    </citation>
    <scope>NUCLEOTIDE SEQUENCE</scope>
</reference>
<feature type="non-terminal residue" evidence="1">
    <location>
        <position position="1"/>
    </location>
</feature>
<gene>
    <name evidence="1" type="ORF">LCGC14_2833440</name>
</gene>
<sequence>GNSLSRGSINGFIQKLKRISALNIFPNPKDKKEKTIEISYIGIAYFLHKLFKTSPI</sequence>
<dbReference type="AlphaFoldDB" id="A0A0F9ALV8"/>
<dbReference type="EMBL" id="LAZR01054023">
    <property type="protein sequence ID" value="KKK79444.1"/>
    <property type="molecule type" value="Genomic_DNA"/>
</dbReference>
<proteinExistence type="predicted"/>
<organism evidence="1">
    <name type="scientific">marine sediment metagenome</name>
    <dbReference type="NCBI Taxonomy" id="412755"/>
    <lineage>
        <taxon>unclassified sequences</taxon>
        <taxon>metagenomes</taxon>
        <taxon>ecological metagenomes</taxon>
    </lineage>
</organism>
<protein>
    <submittedName>
        <fullName evidence="1">Uncharacterized protein</fullName>
    </submittedName>
</protein>
<accession>A0A0F9ALV8</accession>